<dbReference type="InterPro" id="IPR052289">
    <property type="entry name" value="Calcyclin-binding_UBL-bridge"/>
</dbReference>
<evidence type="ECO:0000313" key="3">
    <source>
        <dbReference type="Proteomes" id="UP001530400"/>
    </source>
</evidence>
<gene>
    <name evidence="2" type="ORF">ACHAWO_008780</name>
</gene>
<sequence>MTDENSSPTSTTEDVNASKSALQDNIDRKGKNAYYFAHRHKANGPKWDGKIEPRLLSSSSNITTESSEGLSESMATVSVTTSTAAKALASRSLSLSKSNITNYAFTDEGSKIKIYVNLPGVGNAPDENVVLDWGECSLCLTVKKYVAPIDPVEEDDLICDTSGENTAGENKGEDRCLSFAQLFGEIENASCKKKQDKVILILKKKDDKVWSSIIA</sequence>
<feature type="region of interest" description="Disordered" evidence="1">
    <location>
        <begin position="1"/>
        <end position="26"/>
    </location>
</feature>
<comment type="caution">
    <text evidence="2">The sequence shown here is derived from an EMBL/GenBank/DDBJ whole genome shotgun (WGS) entry which is preliminary data.</text>
</comment>
<feature type="compositionally biased region" description="Polar residues" evidence="1">
    <location>
        <begin position="1"/>
        <end position="23"/>
    </location>
</feature>
<evidence type="ECO:0000256" key="1">
    <source>
        <dbReference type="SAM" id="MobiDB-lite"/>
    </source>
</evidence>
<dbReference type="Proteomes" id="UP001530400">
    <property type="component" value="Unassembled WGS sequence"/>
</dbReference>
<name>A0ABD3PY58_9STRA</name>
<proteinExistence type="predicted"/>
<evidence type="ECO:0000313" key="2">
    <source>
        <dbReference type="EMBL" id="KAL3792619.1"/>
    </source>
</evidence>
<keyword evidence="3" id="KW-1185">Reference proteome</keyword>
<dbReference type="PANTHER" id="PTHR13164">
    <property type="entry name" value="CALICYLIN BINDING PROTEIN"/>
    <property type="match status" value="1"/>
</dbReference>
<dbReference type="PANTHER" id="PTHR13164:SF6">
    <property type="entry name" value="CS DOMAIN-CONTAINING PROTEIN"/>
    <property type="match status" value="1"/>
</dbReference>
<accession>A0ABD3PY58</accession>
<dbReference type="InterPro" id="IPR008978">
    <property type="entry name" value="HSP20-like_chaperone"/>
</dbReference>
<protein>
    <recommendedName>
        <fullName evidence="4">CS domain-containing protein</fullName>
    </recommendedName>
</protein>
<dbReference type="Gene3D" id="2.60.40.790">
    <property type="match status" value="1"/>
</dbReference>
<reference evidence="2 3" key="1">
    <citation type="submission" date="2024-10" db="EMBL/GenBank/DDBJ databases">
        <title>Updated reference genomes for cyclostephanoid diatoms.</title>
        <authorList>
            <person name="Roberts W.R."/>
            <person name="Alverson A.J."/>
        </authorList>
    </citation>
    <scope>NUCLEOTIDE SEQUENCE [LARGE SCALE GENOMIC DNA]</scope>
    <source>
        <strain evidence="2 3">AJA010-31</strain>
    </source>
</reference>
<dbReference type="EMBL" id="JALLPJ020000424">
    <property type="protein sequence ID" value="KAL3792619.1"/>
    <property type="molecule type" value="Genomic_DNA"/>
</dbReference>
<dbReference type="AlphaFoldDB" id="A0ABD3PY58"/>
<organism evidence="2 3">
    <name type="scientific">Cyclotella atomus</name>
    <dbReference type="NCBI Taxonomy" id="382360"/>
    <lineage>
        <taxon>Eukaryota</taxon>
        <taxon>Sar</taxon>
        <taxon>Stramenopiles</taxon>
        <taxon>Ochrophyta</taxon>
        <taxon>Bacillariophyta</taxon>
        <taxon>Coscinodiscophyceae</taxon>
        <taxon>Thalassiosirophycidae</taxon>
        <taxon>Stephanodiscales</taxon>
        <taxon>Stephanodiscaceae</taxon>
        <taxon>Cyclotella</taxon>
    </lineage>
</organism>
<evidence type="ECO:0008006" key="4">
    <source>
        <dbReference type="Google" id="ProtNLM"/>
    </source>
</evidence>